<name>E2GLX6_9CAUD</name>
<protein>
    <submittedName>
        <fullName evidence="1">AB1gp38</fullName>
    </submittedName>
</protein>
<proteinExistence type="predicted"/>
<accession>E2GLX6</accession>
<dbReference type="EMBL" id="HM368260">
    <property type="protein sequence ID" value="ADO14409.1"/>
    <property type="molecule type" value="Genomic_DNA"/>
</dbReference>
<evidence type="ECO:0000313" key="1">
    <source>
        <dbReference type="EMBL" id="ADO14409.1"/>
    </source>
</evidence>
<dbReference type="Proteomes" id="UP000007045">
    <property type="component" value="Segment"/>
</dbReference>
<organism evidence="1 2">
    <name type="scientific">Acinetobacter phage AB1</name>
    <dbReference type="NCBI Taxonomy" id="889876"/>
    <lineage>
        <taxon>Viruses</taxon>
        <taxon>Duplodnaviria</taxon>
        <taxon>Heunggongvirae</taxon>
        <taxon>Uroviricota</taxon>
        <taxon>Caudoviricetes</taxon>
        <taxon>Obolenskvirus</taxon>
        <taxon>Obolenskvirus AB1</taxon>
    </lineage>
</organism>
<keyword evidence="2" id="KW-1185">Reference proteome</keyword>
<gene>
    <name evidence="1" type="ORF">AB1-38</name>
</gene>
<evidence type="ECO:0000313" key="2">
    <source>
        <dbReference type="Proteomes" id="UP000007045"/>
    </source>
</evidence>
<sequence length="98" mass="11311">MTQSYSKDEMKEKFLSGMRCLVDYWSKQAGSDKDKLEGLSHSILCMIDGVSSAMPCAIDLVLRPHPDDKQYHIDNEEQWVEDGMCINDDVYLHEGFYK</sequence>
<reference evidence="1 2" key="1">
    <citation type="journal article" date="2012" name="Gene">
        <title>Bioinformatic analysis of the Acinetobacter baumannii phage AB1 genome.</title>
        <authorList>
            <person name="Li P."/>
            <person name="Chen B."/>
            <person name="Song Z."/>
            <person name="Song Y."/>
            <person name="Yang Y."/>
            <person name="Ma P."/>
            <person name="Wang H."/>
            <person name="Ying J."/>
            <person name="Ren P."/>
            <person name="Yang L."/>
            <person name="Gao G."/>
            <person name="Jin S."/>
            <person name="Bao Q."/>
            <person name="Yang H."/>
        </authorList>
    </citation>
    <scope>NUCLEOTIDE SEQUENCE [LARGE SCALE GENOMIC DNA]</scope>
    <source>
        <strain evidence="1">AB1</strain>
    </source>
</reference>